<evidence type="ECO:0000256" key="1">
    <source>
        <dbReference type="SAM" id="Phobius"/>
    </source>
</evidence>
<keyword evidence="1" id="KW-0472">Membrane</keyword>
<accession>A0A936ZNY2</accession>
<proteinExistence type="predicted"/>
<keyword evidence="1" id="KW-0812">Transmembrane</keyword>
<organism evidence="2 3">
    <name type="scientific">Aquimarina mytili</name>
    <dbReference type="NCBI Taxonomy" id="874423"/>
    <lineage>
        <taxon>Bacteria</taxon>
        <taxon>Pseudomonadati</taxon>
        <taxon>Bacteroidota</taxon>
        <taxon>Flavobacteriia</taxon>
        <taxon>Flavobacteriales</taxon>
        <taxon>Flavobacteriaceae</taxon>
        <taxon>Aquimarina</taxon>
    </lineage>
</organism>
<feature type="transmembrane region" description="Helical" evidence="1">
    <location>
        <begin position="12"/>
        <end position="31"/>
    </location>
</feature>
<dbReference type="RefSeq" id="WP_201916995.1">
    <property type="nucleotide sequence ID" value="NZ_BAABAX010000021.1"/>
</dbReference>
<reference evidence="2" key="1">
    <citation type="submission" date="2021-01" db="EMBL/GenBank/DDBJ databases">
        <authorList>
            <person name="Zhong Y.L."/>
        </authorList>
    </citation>
    <scope>NUCLEOTIDE SEQUENCE</scope>
    <source>
        <strain evidence="2">KCTC 23302</strain>
    </source>
</reference>
<dbReference type="Proteomes" id="UP000651057">
    <property type="component" value="Unassembled WGS sequence"/>
</dbReference>
<protein>
    <submittedName>
        <fullName evidence="2">Uncharacterized protein</fullName>
    </submittedName>
</protein>
<feature type="transmembrane region" description="Helical" evidence="1">
    <location>
        <begin position="122"/>
        <end position="140"/>
    </location>
</feature>
<keyword evidence="3" id="KW-1185">Reference proteome</keyword>
<evidence type="ECO:0000313" key="3">
    <source>
        <dbReference type="Proteomes" id="UP000651057"/>
    </source>
</evidence>
<gene>
    <name evidence="2" type="ORF">JJQ60_04385</name>
</gene>
<keyword evidence="1" id="KW-1133">Transmembrane helix</keyword>
<sequence>MLQTSNFSSFGIPGGFRHMAVLIAMTAHNFIDPYVRQFLVQQNWDNEYSRIITNGLVALIIYLCIEFVADVLADNNSLSNQDSKNYKNRLQEFKEFAVFFIVLESILIGILCFITYKDIKQPLLQSWGIAGSIGVSYMLLQWYRSTKEKNAPKRSIQPKKSKEQKNGLQYISFKEADALYDIAQLIKNNTIDDIDREYDNDDMLILYKGDTTLHKLHWDEKGPDNYIGIIVDGNLQVTKGIKNTEHMEQFLYVTNNLTVSYIVNFDTLIHIDGDLFISDYLYGDSFFGYIQCLGQLYAPKIISNGQQIEAQKLYSDQRIDVSDFSPTHPLYTYGLKDVVEEILENINYKKNSAELDEEKLLEYLKKGKQILR</sequence>
<comment type="caution">
    <text evidence="2">The sequence shown here is derived from an EMBL/GenBank/DDBJ whole genome shotgun (WGS) entry which is preliminary data.</text>
</comment>
<dbReference type="EMBL" id="JAERQJ010000001">
    <property type="protein sequence ID" value="MBL0682742.1"/>
    <property type="molecule type" value="Genomic_DNA"/>
</dbReference>
<dbReference type="AlphaFoldDB" id="A0A936ZNY2"/>
<name>A0A936ZNY2_9FLAO</name>
<feature type="transmembrane region" description="Helical" evidence="1">
    <location>
        <begin position="93"/>
        <end position="116"/>
    </location>
</feature>
<feature type="transmembrane region" description="Helical" evidence="1">
    <location>
        <begin position="51"/>
        <end position="72"/>
    </location>
</feature>
<evidence type="ECO:0000313" key="2">
    <source>
        <dbReference type="EMBL" id="MBL0682742.1"/>
    </source>
</evidence>